<evidence type="ECO:0000256" key="1">
    <source>
        <dbReference type="SAM" id="Phobius"/>
    </source>
</evidence>
<dbReference type="Proteomes" id="UP000391834">
    <property type="component" value="Unassembled WGS sequence"/>
</dbReference>
<feature type="transmembrane region" description="Helical" evidence="1">
    <location>
        <begin position="110"/>
        <end position="129"/>
    </location>
</feature>
<keyword evidence="1" id="KW-0812">Transmembrane</keyword>
<accession>A0A5M4B2J9</accession>
<feature type="transmembrane region" description="Helical" evidence="1">
    <location>
        <begin position="87"/>
        <end position="104"/>
    </location>
</feature>
<evidence type="ECO:0000313" key="3">
    <source>
        <dbReference type="Proteomes" id="UP000391834"/>
    </source>
</evidence>
<protein>
    <submittedName>
        <fullName evidence="2">Uncharacterized protein</fullName>
    </submittedName>
</protein>
<dbReference type="AlphaFoldDB" id="A0A5M4B2J9"/>
<dbReference type="EMBL" id="BLAX01000001">
    <property type="protein sequence ID" value="GET34304.1"/>
    <property type="molecule type" value="Genomic_DNA"/>
</dbReference>
<dbReference type="RefSeq" id="WP_025865344.1">
    <property type="nucleotide sequence ID" value="NZ_BLAX01000001.1"/>
</dbReference>
<dbReference type="OrthoDB" id="1443994at2"/>
<reference evidence="2 3" key="1">
    <citation type="submission" date="2019-10" db="EMBL/GenBank/DDBJ databases">
        <title>Prolixibacter strains distinguished by the presence of nitrate reductase genes were adept at nitrate-dependent anaerobic corrosion of metallic iron and carbon steel.</title>
        <authorList>
            <person name="Iino T."/>
            <person name="Shono N."/>
            <person name="Ito K."/>
            <person name="Nakamura R."/>
            <person name="Sueoka K."/>
            <person name="Harayama S."/>
            <person name="Ohkuma M."/>
        </authorList>
    </citation>
    <scope>NUCLEOTIDE SEQUENCE [LARGE SCALE GENOMIC DNA]</scope>
    <source>
        <strain evidence="2 3">JCM 13498</strain>
    </source>
</reference>
<gene>
    <name evidence="2" type="ORF">PbJCM13498_31670</name>
</gene>
<keyword evidence="3" id="KW-1185">Reference proteome</keyword>
<proteinExistence type="predicted"/>
<organism evidence="2 3">
    <name type="scientific">Prolixibacter bellariivorans</name>
    <dbReference type="NCBI Taxonomy" id="314319"/>
    <lineage>
        <taxon>Bacteria</taxon>
        <taxon>Pseudomonadati</taxon>
        <taxon>Bacteroidota</taxon>
        <taxon>Bacteroidia</taxon>
        <taxon>Marinilabiliales</taxon>
        <taxon>Prolixibacteraceae</taxon>
        <taxon>Prolixibacter</taxon>
    </lineage>
</organism>
<evidence type="ECO:0000313" key="2">
    <source>
        <dbReference type="EMBL" id="GET34304.1"/>
    </source>
</evidence>
<name>A0A5M4B2J9_9BACT</name>
<keyword evidence="1" id="KW-1133">Transmembrane helix</keyword>
<sequence>MKKIKLYRPIENFNKNCSYEILVNGKKMTDLKNGEEKVIGISNELGKLNLRAKIQWCGSEKLLISESNNIEVIKVTGNKFLNRQMPFAGGLFPLTGIVIFSGNSELFKNIGIGILILLLLGLIGTLTIWKSRWLKVIRE</sequence>
<keyword evidence="1" id="KW-0472">Membrane</keyword>
<comment type="caution">
    <text evidence="2">The sequence shown here is derived from an EMBL/GenBank/DDBJ whole genome shotgun (WGS) entry which is preliminary data.</text>
</comment>